<evidence type="ECO:0000256" key="2">
    <source>
        <dbReference type="ARBA" id="ARBA00022771"/>
    </source>
</evidence>
<organism evidence="7 8">
    <name type="scientific">Acer negundo</name>
    <name type="common">Box elder</name>
    <dbReference type="NCBI Taxonomy" id="4023"/>
    <lineage>
        <taxon>Eukaryota</taxon>
        <taxon>Viridiplantae</taxon>
        <taxon>Streptophyta</taxon>
        <taxon>Embryophyta</taxon>
        <taxon>Tracheophyta</taxon>
        <taxon>Spermatophyta</taxon>
        <taxon>Magnoliopsida</taxon>
        <taxon>eudicotyledons</taxon>
        <taxon>Gunneridae</taxon>
        <taxon>Pentapetalae</taxon>
        <taxon>rosids</taxon>
        <taxon>malvids</taxon>
        <taxon>Sapindales</taxon>
        <taxon>Sapindaceae</taxon>
        <taxon>Hippocastanoideae</taxon>
        <taxon>Acereae</taxon>
        <taxon>Acer</taxon>
    </lineage>
</organism>
<feature type="compositionally biased region" description="Basic and acidic residues" evidence="5">
    <location>
        <begin position="501"/>
        <end position="511"/>
    </location>
</feature>
<dbReference type="SMART" id="SM00575">
    <property type="entry name" value="ZnF_PMZ"/>
    <property type="match status" value="1"/>
</dbReference>
<dbReference type="InterPro" id="IPR004332">
    <property type="entry name" value="Transposase_MuDR"/>
</dbReference>
<name>A0AAD5NH00_ACENE</name>
<dbReference type="InterPro" id="IPR007527">
    <property type="entry name" value="Znf_SWIM"/>
</dbReference>
<dbReference type="InterPro" id="IPR006564">
    <property type="entry name" value="Znf_PMZ"/>
</dbReference>
<gene>
    <name evidence="7" type="ORF">LWI28_004422</name>
</gene>
<keyword evidence="2 4" id="KW-0863">Zinc-finger</keyword>
<evidence type="ECO:0000256" key="1">
    <source>
        <dbReference type="ARBA" id="ARBA00022723"/>
    </source>
</evidence>
<dbReference type="AlphaFoldDB" id="A0AAD5NH00"/>
<evidence type="ECO:0000256" key="5">
    <source>
        <dbReference type="SAM" id="MobiDB-lite"/>
    </source>
</evidence>
<keyword evidence="1" id="KW-0479">Metal-binding</keyword>
<dbReference type="EMBL" id="JAJSOW010000106">
    <property type="protein sequence ID" value="KAI9160030.1"/>
    <property type="molecule type" value="Genomic_DNA"/>
</dbReference>
<evidence type="ECO:0000256" key="4">
    <source>
        <dbReference type="PROSITE-ProRule" id="PRU00325"/>
    </source>
</evidence>
<keyword evidence="3" id="KW-0862">Zinc</keyword>
<dbReference type="PANTHER" id="PTHR31973">
    <property type="entry name" value="POLYPROTEIN, PUTATIVE-RELATED"/>
    <property type="match status" value="1"/>
</dbReference>
<dbReference type="Pfam" id="PF03108">
    <property type="entry name" value="DBD_Tnp_Mut"/>
    <property type="match status" value="1"/>
</dbReference>
<sequence>MSNPIFEIGMEFAIADVFRKAIKAHVIKHMRNIKFQKNNPHRVKAVCKDKGCNWFVFGSWLGDHKTFKIKSMVDAHSCAMSFKNTFVNSKMIVDKYLGQWRENPKWNYAGMSHQLRTDTNVDASIWQYYCARTRAKELIQGSIKDQYSKLWKYCAEVRRMNPGSSVILKCSSEDGDANPKFMRLYICLHALKKGWKEGCRRIIGLDGCFIKGYHIGQLFTAIGVDPNNQMYPIAYALVEYECKDSWEWFLELLGQDLEINNSYGIVWITDKQKGLIDVIAQMFTNSEHRFCVRHMYNNFKSEHKGLLFKQILWAAAKCTTEQGFAQAMKKIRSESVAAYKWLVEKDLVHWSRAYLKDTAVCDMLCNNMCEAFNKAILQVRDRPVITLMEMIRNYLMKSEGLGDDQHIVDIDKKACACNSWQLTGIPCIHGISILLSSNRDPIDYIHNKYKKENFKKAYEPRGRPKKARALQANEVRVGGKTKLRRNYAVVRCSMCKQEGHSKSTCERRGEGNLDGSKTRQGNTQVEGLQASQGSNQAHGFQATQGSSLTKVSPTATNSKRRKRMNSN</sequence>
<dbReference type="InterPro" id="IPR018289">
    <property type="entry name" value="MULE_transposase_dom"/>
</dbReference>
<evidence type="ECO:0000259" key="6">
    <source>
        <dbReference type="PROSITE" id="PS50966"/>
    </source>
</evidence>
<dbReference type="PANTHER" id="PTHR31973:SF187">
    <property type="entry name" value="MUTATOR TRANSPOSASE MUDRA PROTEIN"/>
    <property type="match status" value="1"/>
</dbReference>
<dbReference type="Pfam" id="PF04434">
    <property type="entry name" value="SWIM"/>
    <property type="match status" value="1"/>
</dbReference>
<evidence type="ECO:0000256" key="3">
    <source>
        <dbReference type="ARBA" id="ARBA00022833"/>
    </source>
</evidence>
<feature type="compositionally biased region" description="Basic residues" evidence="5">
    <location>
        <begin position="558"/>
        <end position="567"/>
    </location>
</feature>
<proteinExistence type="predicted"/>
<accession>A0AAD5NH00</accession>
<keyword evidence="8" id="KW-1185">Reference proteome</keyword>
<protein>
    <recommendedName>
        <fullName evidence="6">SWIM-type domain-containing protein</fullName>
    </recommendedName>
</protein>
<feature type="domain" description="SWIM-type" evidence="6">
    <location>
        <begin position="406"/>
        <end position="438"/>
    </location>
</feature>
<dbReference type="Proteomes" id="UP001064489">
    <property type="component" value="Chromosome 2"/>
</dbReference>
<reference evidence="7" key="2">
    <citation type="submission" date="2023-02" db="EMBL/GenBank/DDBJ databases">
        <authorList>
            <person name="Swenson N.G."/>
            <person name="Wegrzyn J.L."/>
            <person name="Mcevoy S.L."/>
        </authorList>
    </citation>
    <scope>NUCLEOTIDE SEQUENCE</scope>
    <source>
        <strain evidence="7">91603</strain>
        <tissue evidence="7">Leaf</tissue>
    </source>
</reference>
<dbReference type="Pfam" id="PF10551">
    <property type="entry name" value="MULE"/>
    <property type="match status" value="1"/>
</dbReference>
<comment type="caution">
    <text evidence="7">The sequence shown here is derived from an EMBL/GenBank/DDBJ whole genome shotgun (WGS) entry which is preliminary data.</text>
</comment>
<evidence type="ECO:0000313" key="7">
    <source>
        <dbReference type="EMBL" id="KAI9160030.1"/>
    </source>
</evidence>
<feature type="compositionally biased region" description="Polar residues" evidence="5">
    <location>
        <begin position="518"/>
        <end position="557"/>
    </location>
</feature>
<dbReference type="GO" id="GO:0008270">
    <property type="term" value="F:zinc ion binding"/>
    <property type="evidence" value="ECO:0007669"/>
    <property type="project" value="UniProtKB-KW"/>
</dbReference>
<feature type="region of interest" description="Disordered" evidence="5">
    <location>
        <begin position="501"/>
        <end position="567"/>
    </location>
</feature>
<evidence type="ECO:0000313" key="8">
    <source>
        <dbReference type="Proteomes" id="UP001064489"/>
    </source>
</evidence>
<reference evidence="7" key="1">
    <citation type="journal article" date="2022" name="Plant J.">
        <title>Strategies of tolerance reflected in two North American maple genomes.</title>
        <authorList>
            <person name="McEvoy S.L."/>
            <person name="Sezen U.U."/>
            <person name="Trouern-Trend A."/>
            <person name="McMahon S.M."/>
            <person name="Schaberg P.G."/>
            <person name="Yang J."/>
            <person name="Wegrzyn J.L."/>
            <person name="Swenson N.G."/>
        </authorList>
    </citation>
    <scope>NUCLEOTIDE SEQUENCE</scope>
    <source>
        <strain evidence="7">91603</strain>
    </source>
</reference>
<dbReference type="PROSITE" id="PS50966">
    <property type="entry name" value="ZF_SWIM"/>
    <property type="match status" value="1"/>
</dbReference>